<evidence type="ECO:0000313" key="2">
    <source>
        <dbReference type="EMBL" id="KAJ7690448.1"/>
    </source>
</evidence>
<dbReference type="Proteomes" id="UP001215598">
    <property type="component" value="Unassembled WGS sequence"/>
</dbReference>
<feature type="compositionally biased region" description="Polar residues" evidence="1">
    <location>
        <begin position="29"/>
        <end position="43"/>
    </location>
</feature>
<dbReference type="AlphaFoldDB" id="A0AAD7DG18"/>
<name>A0AAD7DG18_9AGAR</name>
<proteinExistence type="predicted"/>
<comment type="caution">
    <text evidence="2">The sequence shown here is derived from an EMBL/GenBank/DDBJ whole genome shotgun (WGS) entry which is preliminary data.</text>
</comment>
<reference evidence="2" key="1">
    <citation type="submission" date="2023-03" db="EMBL/GenBank/DDBJ databases">
        <title>Massive genome expansion in bonnet fungi (Mycena s.s.) driven by repeated elements and novel gene families across ecological guilds.</title>
        <authorList>
            <consortium name="Lawrence Berkeley National Laboratory"/>
            <person name="Harder C.B."/>
            <person name="Miyauchi S."/>
            <person name="Viragh M."/>
            <person name="Kuo A."/>
            <person name="Thoen E."/>
            <person name="Andreopoulos B."/>
            <person name="Lu D."/>
            <person name="Skrede I."/>
            <person name="Drula E."/>
            <person name="Henrissat B."/>
            <person name="Morin E."/>
            <person name="Kohler A."/>
            <person name="Barry K."/>
            <person name="LaButti K."/>
            <person name="Morin E."/>
            <person name="Salamov A."/>
            <person name="Lipzen A."/>
            <person name="Mereny Z."/>
            <person name="Hegedus B."/>
            <person name="Baldrian P."/>
            <person name="Stursova M."/>
            <person name="Weitz H."/>
            <person name="Taylor A."/>
            <person name="Grigoriev I.V."/>
            <person name="Nagy L.G."/>
            <person name="Martin F."/>
            <person name="Kauserud H."/>
        </authorList>
    </citation>
    <scope>NUCLEOTIDE SEQUENCE</scope>
    <source>
        <strain evidence="2">CBHHK182m</strain>
    </source>
</reference>
<sequence>MPETVPLFALANLDLSVKPAHNPKAMSEANRTSTTPSPAGSNLNWLLDNGPNTKRRLLAYKFKGIHVTRTSNVRATQTSIRSVGRNYGERVEVAARMPTGAPSWAASVGKIVMHEKTDPDLAVEDARVDRRVVQYKPAQALVTSRGYFIAASTTSIEENDEENLLRGVTHGFRCFEERSRRGRRYICVNCRDWMCPAKTGVREAGARTSLVAEQWDVEGVLVGRVEWRGRTQRVVALGSRSGRDGEQCAKGGGEELQTTLKSAWNFDIVWRRAKAIAIEDLGDAIGGQGGRGVRKVRGEGQRRVQGVPGQKGRTPLGATSKGETAAAVDDNTIGRLTLVAWRSARGRRQGRDRQFMGGLPS</sequence>
<dbReference type="EMBL" id="JARKIB010000843">
    <property type="protein sequence ID" value="KAJ7690448.1"/>
    <property type="molecule type" value="Genomic_DNA"/>
</dbReference>
<evidence type="ECO:0000256" key="1">
    <source>
        <dbReference type="SAM" id="MobiDB-lite"/>
    </source>
</evidence>
<organism evidence="2 3">
    <name type="scientific">Mycena metata</name>
    <dbReference type="NCBI Taxonomy" id="1033252"/>
    <lineage>
        <taxon>Eukaryota</taxon>
        <taxon>Fungi</taxon>
        <taxon>Dikarya</taxon>
        <taxon>Basidiomycota</taxon>
        <taxon>Agaricomycotina</taxon>
        <taxon>Agaricomycetes</taxon>
        <taxon>Agaricomycetidae</taxon>
        <taxon>Agaricales</taxon>
        <taxon>Marasmiineae</taxon>
        <taxon>Mycenaceae</taxon>
        <taxon>Mycena</taxon>
    </lineage>
</organism>
<feature type="compositionally biased region" description="Low complexity" evidence="1">
    <location>
        <begin position="303"/>
        <end position="313"/>
    </location>
</feature>
<accession>A0AAD7DG18</accession>
<evidence type="ECO:0000313" key="3">
    <source>
        <dbReference type="Proteomes" id="UP001215598"/>
    </source>
</evidence>
<feature type="region of interest" description="Disordered" evidence="1">
    <location>
        <begin position="22"/>
        <end position="43"/>
    </location>
</feature>
<gene>
    <name evidence="2" type="ORF">B0H16DRAFT_1856884</name>
</gene>
<keyword evidence="3" id="KW-1185">Reference proteome</keyword>
<protein>
    <submittedName>
        <fullName evidence="2">Uncharacterized protein</fullName>
    </submittedName>
</protein>
<feature type="region of interest" description="Disordered" evidence="1">
    <location>
        <begin position="299"/>
        <end position="321"/>
    </location>
</feature>